<dbReference type="EMBL" id="JACGWL010000015">
    <property type="protein sequence ID" value="KAK4386202.1"/>
    <property type="molecule type" value="Genomic_DNA"/>
</dbReference>
<comment type="subcellular location">
    <subcellularLocation>
        <location evidence="1">Nucleus</location>
    </subcellularLocation>
</comment>
<evidence type="ECO:0000313" key="7">
    <source>
        <dbReference type="EMBL" id="KAK4386202.1"/>
    </source>
</evidence>
<evidence type="ECO:0000256" key="1">
    <source>
        <dbReference type="ARBA" id="ARBA00004123"/>
    </source>
</evidence>
<accession>A0AAE1W3R9</accession>
<dbReference type="InterPro" id="IPR045239">
    <property type="entry name" value="bHLH95_bHLH"/>
</dbReference>
<dbReference type="PANTHER" id="PTHR45914:SF24">
    <property type="entry name" value="BHLH DOMAIN-CONTAINING PROTEIN"/>
    <property type="match status" value="1"/>
</dbReference>
<proteinExistence type="predicted"/>
<reference evidence="7" key="1">
    <citation type="submission" date="2020-06" db="EMBL/GenBank/DDBJ databases">
        <authorList>
            <person name="Li T."/>
            <person name="Hu X."/>
            <person name="Zhang T."/>
            <person name="Song X."/>
            <person name="Zhang H."/>
            <person name="Dai N."/>
            <person name="Sheng W."/>
            <person name="Hou X."/>
            <person name="Wei L."/>
        </authorList>
    </citation>
    <scope>NUCLEOTIDE SEQUENCE</scope>
    <source>
        <strain evidence="7">K16</strain>
        <tissue evidence="7">Leaf</tissue>
    </source>
</reference>
<keyword evidence="5" id="KW-0539">Nucleus</keyword>
<dbReference type="InterPro" id="IPR011598">
    <property type="entry name" value="bHLH_dom"/>
</dbReference>
<dbReference type="GO" id="GO:0046983">
    <property type="term" value="F:protein dimerization activity"/>
    <property type="evidence" value="ECO:0007669"/>
    <property type="project" value="InterPro"/>
</dbReference>
<keyword evidence="4" id="KW-0804">Transcription</keyword>
<protein>
    <submittedName>
        <fullName evidence="7">Transcription factor</fullName>
    </submittedName>
</protein>
<dbReference type="GO" id="GO:0003700">
    <property type="term" value="F:DNA-binding transcription factor activity"/>
    <property type="evidence" value="ECO:0007669"/>
    <property type="project" value="InterPro"/>
</dbReference>
<sequence length="296" mass="33012">MSFQPHQHENGRRTDRVVRNAHLDLSSAVPVMEDEFQFQIQPPPLLLTGEASSAVDEAYINGVCAGLSFRSLLAYGSFDPAAETGRYPFKMPKTEPLFAINDGVPPEAPPYNFFSEATSTSLHHQLPGLLSLELPQNTAVVESPMMNPRIETAPYGKQRRRRQQQRLSDKTRCLQKLLPWDEKMDMATVLEEAYKYIRFLQAQVRVLQSMPCESGGAATASCGTTASMGCGDLGRLNRQQLLQVVVNSPVAQTQLYSKGCCLYSVEQLVLLKKNAERKALYHQMMLESSNPNPFLS</sequence>
<evidence type="ECO:0000259" key="6">
    <source>
        <dbReference type="PROSITE" id="PS50888"/>
    </source>
</evidence>
<evidence type="ECO:0000256" key="3">
    <source>
        <dbReference type="ARBA" id="ARBA00023125"/>
    </source>
</evidence>
<dbReference type="InterPro" id="IPR045843">
    <property type="entry name" value="IND-like"/>
</dbReference>
<name>A0AAE1W3R9_9LAMI</name>
<dbReference type="GO" id="GO:0003677">
    <property type="term" value="F:DNA binding"/>
    <property type="evidence" value="ECO:0007669"/>
    <property type="project" value="UniProtKB-KW"/>
</dbReference>
<keyword evidence="8" id="KW-1185">Reference proteome</keyword>
<organism evidence="7 8">
    <name type="scientific">Sesamum angolense</name>
    <dbReference type="NCBI Taxonomy" id="2727404"/>
    <lineage>
        <taxon>Eukaryota</taxon>
        <taxon>Viridiplantae</taxon>
        <taxon>Streptophyta</taxon>
        <taxon>Embryophyta</taxon>
        <taxon>Tracheophyta</taxon>
        <taxon>Spermatophyta</taxon>
        <taxon>Magnoliopsida</taxon>
        <taxon>eudicotyledons</taxon>
        <taxon>Gunneridae</taxon>
        <taxon>Pentapetalae</taxon>
        <taxon>asterids</taxon>
        <taxon>lamiids</taxon>
        <taxon>Lamiales</taxon>
        <taxon>Pedaliaceae</taxon>
        <taxon>Sesamum</taxon>
    </lineage>
</organism>
<dbReference type="InterPro" id="IPR036638">
    <property type="entry name" value="HLH_DNA-bd_sf"/>
</dbReference>
<evidence type="ECO:0000313" key="8">
    <source>
        <dbReference type="Proteomes" id="UP001289374"/>
    </source>
</evidence>
<dbReference type="CDD" id="cd11393">
    <property type="entry name" value="bHLH_AtbHLH_like"/>
    <property type="match status" value="1"/>
</dbReference>
<dbReference type="Gene3D" id="4.10.280.10">
    <property type="entry name" value="Helix-loop-helix DNA-binding domain"/>
    <property type="match status" value="1"/>
</dbReference>
<dbReference type="AlphaFoldDB" id="A0AAE1W3R9"/>
<evidence type="ECO:0000256" key="2">
    <source>
        <dbReference type="ARBA" id="ARBA00023015"/>
    </source>
</evidence>
<evidence type="ECO:0000256" key="5">
    <source>
        <dbReference type="ARBA" id="ARBA00023242"/>
    </source>
</evidence>
<reference evidence="7" key="2">
    <citation type="journal article" date="2024" name="Plant">
        <title>Genomic evolution and insights into agronomic trait innovations of Sesamum species.</title>
        <authorList>
            <person name="Miao H."/>
            <person name="Wang L."/>
            <person name="Qu L."/>
            <person name="Liu H."/>
            <person name="Sun Y."/>
            <person name="Le M."/>
            <person name="Wang Q."/>
            <person name="Wei S."/>
            <person name="Zheng Y."/>
            <person name="Lin W."/>
            <person name="Duan Y."/>
            <person name="Cao H."/>
            <person name="Xiong S."/>
            <person name="Wang X."/>
            <person name="Wei L."/>
            <person name="Li C."/>
            <person name="Ma Q."/>
            <person name="Ju M."/>
            <person name="Zhao R."/>
            <person name="Li G."/>
            <person name="Mu C."/>
            <person name="Tian Q."/>
            <person name="Mei H."/>
            <person name="Zhang T."/>
            <person name="Gao T."/>
            <person name="Zhang H."/>
        </authorList>
    </citation>
    <scope>NUCLEOTIDE SEQUENCE</scope>
    <source>
        <strain evidence="7">K16</strain>
    </source>
</reference>
<dbReference type="PROSITE" id="PS50888">
    <property type="entry name" value="BHLH"/>
    <property type="match status" value="1"/>
</dbReference>
<gene>
    <name evidence="7" type="ORF">Sango_2490800</name>
</gene>
<feature type="domain" description="BHLH" evidence="6">
    <location>
        <begin position="151"/>
        <end position="200"/>
    </location>
</feature>
<dbReference type="Proteomes" id="UP001289374">
    <property type="component" value="Unassembled WGS sequence"/>
</dbReference>
<dbReference type="SUPFAM" id="SSF47459">
    <property type="entry name" value="HLH, helix-loop-helix DNA-binding domain"/>
    <property type="match status" value="1"/>
</dbReference>
<comment type="caution">
    <text evidence="7">The sequence shown here is derived from an EMBL/GenBank/DDBJ whole genome shotgun (WGS) entry which is preliminary data.</text>
</comment>
<evidence type="ECO:0000256" key="4">
    <source>
        <dbReference type="ARBA" id="ARBA00023163"/>
    </source>
</evidence>
<dbReference type="PANTHER" id="PTHR45914">
    <property type="entry name" value="TRANSCRIPTION FACTOR HEC3-RELATED"/>
    <property type="match status" value="1"/>
</dbReference>
<keyword evidence="2" id="KW-0805">Transcription regulation</keyword>
<keyword evidence="3" id="KW-0238">DNA-binding</keyword>
<dbReference type="GO" id="GO:0005634">
    <property type="term" value="C:nucleus"/>
    <property type="evidence" value="ECO:0007669"/>
    <property type="project" value="UniProtKB-SubCell"/>
</dbReference>